<gene>
    <name evidence="6" type="ORF">LZC94_12840</name>
</gene>
<accession>A0ABZ2M6I6</accession>
<reference evidence="6 7" key="1">
    <citation type="submission" date="2021-12" db="EMBL/GenBank/DDBJ databases">
        <title>Discovery of the Pendulisporaceae a myxobacterial family with distinct sporulation behavior and unique specialized metabolism.</title>
        <authorList>
            <person name="Garcia R."/>
            <person name="Popoff A."/>
            <person name="Bader C.D."/>
            <person name="Loehr J."/>
            <person name="Walesch S."/>
            <person name="Walt C."/>
            <person name="Boldt J."/>
            <person name="Bunk B."/>
            <person name="Haeckl F.J.F.P.J."/>
            <person name="Gunesch A.P."/>
            <person name="Birkelbach J."/>
            <person name="Nuebel U."/>
            <person name="Pietschmann T."/>
            <person name="Bach T."/>
            <person name="Mueller R."/>
        </authorList>
    </citation>
    <scope>NUCLEOTIDE SEQUENCE [LARGE SCALE GENOMIC DNA]</scope>
    <source>
        <strain evidence="6 7">MSr11954</strain>
    </source>
</reference>
<dbReference type="InterPro" id="IPR037402">
    <property type="entry name" value="YidZ_PBP2"/>
</dbReference>
<dbReference type="InterPro" id="IPR005119">
    <property type="entry name" value="LysR_subst-bd"/>
</dbReference>
<dbReference type="Pfam" id="PF00126">
    <property type="entry name" value="HTH_1"/>
    <property type="match status" value="1"/>
</dbReference>
<dbReference type="SUPFAM" id="SSF53850">
    <property type="entry name" value="Periplasmic binding protein-like II"/>
    <property type="match status" value="1"/>
</dbReference>
<proteinExistence type="inferred from homology"/>
<dbReference type="PROSITE" id="PS50931">
    <property type="entry name" value="HTH_LYSR"/>
    <property type="match status" value="1"/>
</dbReference>
<comment type="similarity">
    <text evidence="1">Belongs to the LysR transcriptional regulatory family.</text>
</comment>
<feature type="domain" description="HTH lysR-type" evidence="5">
    <location>
        <begin position="8"/>
        <end position="67"/>
    </location>
</feature>
<dbReference type="Pfam" id="PF03466">
    <property type="entry name" value="LysR_substrate"/>
    <property type="match status" value="1"/>
</dbReference>
<evidence type="ECO:0000256" key="2">
    <source>
        <dbReference type="ARBA" id="ARBA00023015"/>
    </source>
</evidence>
<sequence length="312" mass="34228">MATKIEELDINLLLAFDALLDSHNVTQAARKLGITQPALSARLGRLRALFDDRLFIPGASGRGVVPTFRALELKPLVHDVVEHLRALTTPMVAFDPARSARTFVLAAYENPGTVLATRLVPRVRARAPAIRLAFVLPQPGAMAAELESGKVDLFIGGTGRADSTLMSRTLFKEDFVTAQRKGHPRGTGPLTLQEFCTLEHLLVSSRGGGFSGLVDEALERRGCERRVTVSVQSYAMAPLIVANSDLVCTLPRRFLQRFASSIDAVSPPVELEHFEFVAYWHERSHHDPGHRWLRQLVFAVAEETGAPTAPAR</sequence>
<dbReference type="PANTHER" id="PTHR30118">
    <property type="entry name" value="HTH-TYPE TRANSCRIPTIONAL REGULATOR LEUO-RELATED"/>
    <property type="match status" value="1"/>
</dbReference>
<keyword evidence="7" id="KW-1185">Reference proteome</keyword>
<dbReference type="SUPFAM" id="SSF46785">
    <property type="entry name" value="Winged helix' DNA-binding domain"/>
    <property type="match status" value="1"/>
</dbReference>
<evidence type="ECO:0000256" key="1">
    <source>
        <dbReference type="ARBA" id="ARBA00009437"/>
    </source>
</evidence>
<dbReference type="Gene3D" id="3.40.190.10">
    <property type="entry name" value="Periplasmic binding protein-like II"/>
    <property type="match status" value="2"/>
</dbReference>
<dbReference type="EMBL" id="CP089984">
    <property type="protein sequence ID" value="WXB18134.1"/>
    <property type="molecule type" value="Genomic_DNA"/>
</dbReference>
<keyword evidence="4" id="KW-0804">Transcription</keyword>
<dbReference type="Proteomes" id="UP001370348">
    <property type="component" value="Chromosome"/>
</dbReference>
<evidence type="ECO:0000313" key="6">
    <source>
        <dbReference type="EMBL" id="WXB18134.1"/>
    </source>
</evidence>
<evidence type="ECO:0000256" key="3">
    <source>
        <dbReference type="ARBA" id="ARBA00023125"/>
    </source>
</evidence>
<evidence type="ECO:0000259" key="5">
    <source>
        <dbReference type="PROSITE" id="PS50931"/>
    </source>
</evidence>
<name>A0ABZ2M6I6_9BACT</name>
<dbReference type="PANTHER" id="PTHR30118:SF15">
    <property type="entry name" value="TRANSCRIPTIONAL REGULATORY PROTEIN"/>
    <property type="match status" value="1"/>
</dbReference>
<dbReference type="RefSeq" id="WP_394827775.1">
    <property type="nucleotide sequence ID" value="NZ_CP089984.1"/>
</dbReference>
<evidence type="ECO:0000313" key="7">
    <source>
        <dbReference type="Proteomes" id="UP001370348"/>
    </source>
</evidence>
<dbReference type="Gene3D" id="1.10.10.10">
    <property type="entry name" value="Winged helix-like DNA-binding domain superfamily/Winged helix DNA-binding domain"/>
    <property type="match status" value="1"/>
</dbReference>
<dbReference type="InterPro" id="IPR036390">
    <property type="entry name" value="WH_DNA-bd_sf"/>
</dbReference>
<dbReference type="CDD" id="cd08417">
    <property type="entry name" value="PBP2_Nitroaromatics_like"/>
    <property type="match status" value="1"/>
</dbReference>
<keyword evidence="3" id="KW-0238">DNA-binding</keyword>
<dbReference type="InterPro" id="IPR050389">
    <property type="entry name" value="LysR-type_TF"/>
</dbReference>
<organism evidence="6 7">
    <name type="scientific">Pendulispora albinea</name>
    <dbReference type="NCBI Taxonomy" id="2741071"/>
    <lineage>
        <taxon>Bacteria</taxon>
        <taxon>Pseudomonadati</taxon>
        <taxon>Myxococcota</taxon>
        <taxon>Myxococcia</taxon>
        <taxon>Myxococcales</taxon>
        <taxon>Sorangiineae</taxon>
        <taxon>Pendulisporaceae</taxon>
        <taxon>Pendulispora</taxon>
    </lineage>
</organism>
<dbReference type="InterPro" id="IPR036388">
    <property type="entry name" value="WH-like_DNA-bd_sf"/>
</dbReference>
<evidence type="ECO:0000256" key="4">
    <source>
        <dbReference type="ARBA" id="ARBA00023163"/>
    </source>
</evidence>
<protein>
    <submittedName>
        <fullName evidence="6">LysR family transcriptional regulator</fullName>
    </submittedName>
</protein>
<keyword evidence="2" id="KW-0805">Transcription regulation</keyword>
<dbReference type="InterPro" id="IPR000847">
    <property type="entry name" value="LysR_HTH_N"/>
</dbReference>